<feature type="compositionally biased region" description="Basic residues" evidence="1">
    <location>
        <begin position="304"/>
        <end position="320"/>
    </location>
</feature>
<feature type="region of interest" description="Disordered" evidence="1">
    <location>
        <begin position="255"/>
        <end position="362"/>
    </location>
</feature>
<name>A0A8H7DC61_9AGAR</name>
<accession>A0A8H7DC61</accession>
<proteinExistence type="predicted"/>
<gene>
    <name evidence="2" type="ORF">MSAN_00637400</name>
</gene>
<reference evidence="2" key="1">
    <citation type="submission" date="2020-05" db="EMBL/GenBank/DDBJ databases">
        <title>Mycena genomes resolve the evolution of fungal bioluminescence.</title>
        <authorList>
            <person name="Tsai I.J."/>
        </authorList>
    </citation>
    <scope>NUCLEOTIDE SEQUENCE</scope>
    <source>
        <strain evidence="2">160909Yilan</strain>
    </source>
</reference>
<keyword evidence="3" id="KW-1185">Reference proteome</keyword>
<comment type="caution">
    <text evidence="2">The sequence shown here is derived from an EMBL/GenBank/DDBJ whole genome shotgun (WGS) entry which is preliminary data.</text>
</comment>
<organism evidence="2 3">
    <name type="scientific">Mycena sanguinolenta</name>
    <dbReference type="NCBI Taxonomy" id="230812"/>
    <lineage>
        <taxon>Eukaryota</taxon>
        <taxon>Fungi</taxon>
        <taxon>Dikarya</taxon>
        <taxon>Basidiomycota</taxon>
        <taxon>Agaricomycotina</taxon>
        <taxon>Agaricomycetes</taxon>
        <taxon>Agaricomycetidae</taxon>
        <taxon>Agaricales</taxon>
        <taxon>Marasmiineae</taxon>
        <taxon>Mycenaceae</taxon>
        <taxon>Mycena</taxon>
    </lineage>
</organism>
<evidence type="ECO:0000313" key="3">
    <source>
        <dbReference type="Proteomes" id="UP000623467"/>
    </source>
</evidence>
<sequence length="514" mass="54078">MSLLAGPSTGLDPDAYAPWPAYNLPVLSHAFAQTSGVILVLGAPTPHALSPILRSATFARSLVLLVTHAPPPRSALLSAIASTGSHAAIRVLRLRAPLAPGVPAFALTLLDVLDAAAAVAREWRVAPDPECILQLAQDPTGGAAFCISEQLPDYIPFPHLAPRTSSPLSTLAASNTASLIASASLVSRRARADSKTLFGRSMDDDTRPFDALLSFLPPDQNDNAVLKHAVLITNLAAGFLAGPAYVATDETHHSDVHPVTVRDPSPAPHENKHRAFHWRSRSEPLPARATNGDRETGADSPPPPRHKRSFSLFRRSKSHANLRGSASVHGVGEEIPPMPTSMASAAPSPSPSPTPSTSTSTTGTTAHIVHVLPATYRSVLLVRALSAFLAAFSSGAGVRTPQDRPQAKAYVMSERAMSEVECVLVGALETPSEADRERRAGAGIATAAEEKRGAWVPAVVSVEDGHRAAGGKRGDLAGYERQRRQAEGVTSAGGGRAHIWIAVRGSCGFRFRLA</sequence>
<protein>
    <submittedName>
        <fullName evidence="2">Uncharacterized protein</fullName>
    </submittedName>
</protein>
<dbReference type="Proteomes" id="UP000623467">
    <property type="component" value="Unassembled WGS sequence"/>
</dbReference>
<evidence type="ECO:0000313" key="2">
    <source>
        <dbReference type="EMBL" id="KAF7370074.1"/>
    </source>
</evidence>
<dbReference type="OrthoDB" id="3265311at2759"/>
<evidence type="ECO:0000256" key="1">
    <source>
        <dbReference type="SAM" id="MobiDB-lite"/>
    </source>
</evidence>
<dbReference type="EMBL" id="JACAZH010000004">
    <property type="protein sequence ID" value="KAF7370074.1"/>
    <property type="molecule type" value="Genomic_DNA"/>
</dbReference>
<dbReference type="AlphaFoldDB" id="A0A8H7DC61"/>